<sequence length="296" mass="33321">MHLPPACNRRQLTDHHILSPLEIRHPHYAYPDSLLLAFSLVDIALNRKLADSDHQFGVHHGTVLTACQIIAGNAKRAYLSYDQLGEKPVQLPYNGILTQKTYYLQVPQGKSILSTLDFNNWSFPQDGLPRSWKSPRRPSPTSETDCVVSCARDGNKAYFIPLGFASWFWRNGMSAYSRDPSQALRPDGSNNVGRLRSDLLKSFNQGAFVIVPKLAAGDHRLATHYLSTGKDLSHSVNECHNRAVYLARHIPLEYLFARFAFSVFELTRGFVTQAPRRLAVVEAVVDEFGVQSWVTK</sequence>
<keyword evidence="2" id="KW-1185">Reference proteome</keyword>
<name>A0A9P8VZR3_9HYPO</name>
<dbReference type="OrthoDB" id="2142759at2759"/>
<organism evidence="1 2">
    <name type="scientific">Thelonectria olida</name>
    <dbReference type="NCBI Taxonomy" id="1576542"/>
    <lineage>
        <taxon>Eukaryota</taxon>
        <taxon>Fungi</taxon>
        <taxon>Dikarya</taxon>
        <taxon>Ascomycota</taxon>
        <taxon>Pezizomycotina</taxon>
        <taxon>Sordariomycetes</taxon>
        <taxon>Hypocreomycetidae</taxon>
        <taxon>Hypocreales</taxon>
        <taxon>Nectriaceae</taxon>
        <taxon>Thelonectria</taxon>
    </lineage>
</organism>
<accession>A0A9P8VZR3</accession>
<gene>
    <name evidence="1" type="ORF">B0T10DRAFT_411343</name>
</gene>
<feature type="non-terminal residue" evidence="1">
    <location>
        <position position="296"/>
    </location>
</feature>
<evidence type="ECO:0000313" key="2">
    <source>
        <dbReference type="Proteomes" id="UP000777438"/>
    </source>
</evidence>
<dbReference type="Proteomes" id="UP000777438">
    <property type="component" value="Unassembled WGS sequence"/>
</dbReference>
<dbReference type="EMBL" id="JAGPYM010000024">
    <property type="protein sequence ID" value="KAH6881078.1"/>
    <property type="molecule type" value="Genomic_DNA"/>
</dbReference>
<evidence type="ECO:0000313" key="1">
    <source>
        <dbReference type="EMBL" id="KAH6881078.1"/>
    </source>
</evidence>
<comment type="caution">
    <text evidence="1">The sequence shown here is derived from an EMBL/GenBank/DDBJ whole genome shotgun (WGS) entry which is preliminary data.</text>
</comment>
<proteinExistence type="predicted"/>
<dbReference type="AlphaFoldDB" id="A0A9P8VZR3"/>
<protein>
    <submittedName>
        <fullName evidence="1">Uncharacterized protein</fullName>
    </submittedName>
</protein>
<reference evidence="1 2" key="1">
    <citation type="journal article" date="2021" name="Nat. Commun.">
        <title>Genetic determinants of endophytism in the Arabidopsis root mycobiome.</title>
        <authorList>
            <person name="Mesny F."/>
            <person name="Miyauchi S."/>
            <person name="Thiergart T."/>
            <person name="Pickel B."/>
            <person name="Atanasova L."/>
            <person name="Karlsson M."/>
            <person name="Huettel B."/>
            <person name="Barry K.W."/>
            <person name="Haridas S."/>
            <person name="Chen C."/>
            <person name="Bauer D."/>
            <person name="Andreopoulos W."/>
            <person name="Pangilinan J."/>
            <person name="LaButti K."/>
            <person name="Riley R."/>
            <person name="Lipzen A."/>
            <person name="Clum A."/>
            <person name="Drula E."/>
            <person name="Henrissat B."/>
            <person name="Kohler A."/>
            <person name="Grigoriev I.V."/>
            <person name="Martin F.M."/>
            <person name="Hacquard S."/>
        </authorList>
    </citation>
    <scope>NUCLEOTIDE SEQUENCE [LARGE SCALE GENOMIC DNA]</scope>
    <source>
        <strain evidence="1 2">MPI-CAGE-CH-0241</strain>
    </source>
</reference>